<evidence type="ECO:0000313" key="2">
    <source>
        <dbReference type="EMBL" id="MBR7826790.1"/>
    </source>
</evidence>
<protein>
    <submittedName>
        <fullName evidence="2">Extradiol dioxygenase</fullName>
    </submittedName>
</protein>
<gene>
    <name evidence="2" type="ORF">KDK95_10790</name>
</gene>
<dbReference type="SUPFAM" id="SSF54593">
    <property type="entry name" value="Glyoxalase/Bleomycin resistance protein/Dihydroxybiphenyl dioxygenase"/>
    <property type="match status" value="1"/>
</dbReference>
<comment type="caution">
    <text evidence="2">The sequence shown here is derived from an EMBL/GenBank/DDBJ whole genome shotgun (WGS) entry which is preliminary data.</text>
</comment>
<dbReference type="EMBL" id="JAGSOH010000022">
    <property type="protein sequence ID" value="MBR7826790.1"/>
    <property type="molecule type" value="Genomic_DNA"/>
</dbReference>
<feature type="domain" description="VOC" evidence="1">
    <location>
        <begin position="2"/>
        <end position="107"/>
    </location>
</feature>
<dbReference type="PROSITE" id="PS51819">
    <property type="entry name" value="VOC"/>
    <property type="match status" value="1"/>
</dbReference>
<keyword evidence="3" id="KW-1185">Reference proteome</keyword>
<dbReference type="InterPro" id="IPR029068">
    <property type="entry name" value="Glyas_Bleomycin-R_OHBP_Dase"/>
</dbReference>
<accession>A0A941E5N6</accession>
<dbReference type="AlphaFoldDB" id="A0A941E5N6"/>
<organism evidence="2 3">
    <name type="scientific">Actinospica acidithermotolerans</name>
    <dbReference type="NCBI Taxonomy" id="2828514"/>
    <lineage>
        <taxon>Bacteria</taxon>
        <taxon>Bacillati</taxon>
        <taxon>Actinomycetota</taxon>
        <taxon>Actinomycetes</taxon>
        <taxon>Catenulisporales</taxon>
        <taxon>Actinospicaceae</taxon>
        <taxon>Actinospica</taxon>
    </lineage>
</organism>
<name>A0A941E5N6_9ACTN</name>
<dbReference type="Gene3D" id="3.10.180.10">
    <property type="entry name" value="2,3-Dihydroxybiphenyl 1,2-Dioxygenase, domain 1"/>
    <property type="match status" value="1"/>
</dbReference>
<dbReference type="InterPro" id="IPR037523">
    <property type="entry name" value="VOC_core"/>
</dbReference>
<proteinExistence type="predicted"/>
<dbReference type="Proteomes" id="UP000676325">
    <property type="component" value="Unassembled WGS sequence"/>
</dbReference>
<reference evidence="2" key="1">
    <citation type="submission" date="2021-04" db="EMBL/GenBank/DDBJ databases">
        <title>Genome based classification of Actinospica acidithermotolerans sp. nov., an actinobacterium isolated from an Indonesian hot spring.</title>
        <authorList>
            <person name="Kusuma A.B."/>
            <person name="Putra K.E."/>
            <person name="Nafisah S."/>
            <person name="Loh J."/>
            <person name="Nouioui I."/>
            <person name="Goodfellow M."/>
        </authorList>
    </citation>
    <scope>NUCLEOTIDE SEQUENCE</scope>
    <source>
        <strain evidence="2">MGRD01-02</strain>
    </source>
</reference>
<sequence length="117" mass="13069">MTAGHVVLYSRDPEADREFFQKVLKYPHVDAGGGWLIFKLPPTELGVHPTEGKESHEFMFMCEDLVTTMAELTGKRIVFTRPVTQQPWGRVTAFRLPGGGEVGLYEPSHPVAATLEK</sequence>
<evidence type="ECO:0000313" key="3">
    <source>
        <dbReference type="Proteomes" id="UP000676325"/>
    </source>
</evidence>
<keyword evidence="2" id="KW-0223">Dioxygenase</keyword>
<keyword evidence="2" id="KW-0560">Oxidoreductase</keyword>
<evidence type="ECO:0000259" key="1">
    <source>
        <dbReference type="PROSITE" id="PS51819"/>
    </source>
</evidence>
<dbReference type="GO" id="GO:0051213">
    <property type="term" value="F:dioxygenase activity"/>
    <property type="evidence" value="ECO:0007669"/>
    <property type="project" value="UniProtKB-KW"/>
</dbReference>